<keyword evidence="2" id="KW-1185">Reference proteome</keyword>
<evidence type="ECO:0000313" key="1">
    <source>
        <dbReference type="EnsemblMetazoa" id="PPA42100.1"/>
    </source>
</evidence>
<reference evidence="2" key="1">
    <citation type="journal article" date="2008" name="Nat. Genet.">
        <title>The Pristionchus pacificus genome provides a unique perspective on nematode lifestyle and parasitism.</title>
        <authorList>
            <person name="Dieterich C."/>
            <person name="Clifton S.W."/>
            <person name="Schuster L.N."/>
            <person name="Chinwalla A."/>
            <person name="Delehaunty K."/>
            <person name="Dinkelacker I."/>
            <person name="Fulton L."/>
            <person name="Fulton R."/>
            <person name="Godfrey J."/>
            <person name="Minx P."/>
            <person name="Mitreva M."/>
            <person name="Roeseler W."/>
            <person name="Tian H."/>
            <person name="Witte H."/>
            <person name="Yang S.P."/>
            <person name="Wilson R.K."/>
            <person name="Sommer R.J."/>
        </authorList>
    </citation>
    <scope>NUCLEOTIDE SEQUENCE [LARGE SCALE GENOMIC DNA]</scope>
    <source>
        <strain evidence="2">PS312</strain>
    </source>
</reference>
<sequence length="370" mass="41344">MLPVPVSSLVSPGYECIAIDIFSNSSTSALYKQAPNAPISETPTFINYLSQITSCAHPSIVIGDFNYPTIDWYTNFSLANWDIVNSHIACHDWTIALLNKTATEAYSYFSNFVNGLLDAFVPLKVPKSSSGYPKFLSILHDRLERLHSAAPNCDSTHMLRARFNKALKTFEIKRESDAIHSGNANLFFKYCKSRFKPSSPSLPGIVDGSGAILLTNKDKATAFSKFFSKVQTPPMISVLPLPPPSGTSFDIPYISIEQILRLEHLQLETLEYRRALNDMYFLFDSVNGFVHLDTSNLYSIAPLSRSLRSSHNLRLAIPFLMPVSFSSCASRSLTLWNSLSTPVVTLPRIPYRNLLRRTPLSVLPKSHIKL</sequence>
<dbReference type="Proteomes" id="UP000005239">
    <property type="component" value="Unassembled WGS sequence"/>
</dbReference>
<dbReference type="OrthoDB" id="6143588at2759"/>
<dbReference type="AlphaFoldDB" id="A0A2A6C015"/>
<name>A0A2A6C015_PRIPA</name>
<proteinExistence type="predicted"/>
<evidence type="ECO:0000313" key="2">
    <source>
        <dbReference type="Proteomes" id="UP000005239"/>
    </source>
</evidence>
<reference evidence="1" key="2">
    <citation type="submission" date="2022-06" db="UniProtKB">
        <authorList>
            <consortium name="EnsemblMetazoa"/>
        </authorList>
    </citation>
    <scope>IDENTIFICATION</scope>
    <source>
        <strain evidence="1">PS312</strain>
    </source>
</reference>
<dbReference type="PANTHER" id="PTHR21459:SF2">
    <property type="entry name" value="PROTEIN CBG08968"/>
    <property type="match status" value="1"/>
</dbReference>
<organism evidence="1 2">
    <name type="scientific">Pristionchus pacificus</name>
    <name type="common">Parasitic nematode worm</name>
    <dbReference type="NCBI Taxonomy" id="54126"/>
    <lineage>
        <taxon>Eukaryota</taxon>
        <taxon>Metazoa</taxon>
        <taxon>Ecdysozoa</taxon>
        <taxon>Nematoda</taxon>
        <taxon>Chromadorea</taxon>
        <taxon>Rhabditida</taxon>
        <taxon>Rhabditina</taxon>
        <taxon>Diplogasteromorpha</taxon>
        <taxon>Diplogasteroidea</taxon>
        <taxon>Neodiplogasteridae</taxon>
        <taxon>Pristionchus</taxon>
    </lineage>
</organism>
<dbReference type="EnsemblMetazoa" id="PPA42100.1">
    <property type="protein sequence ID" value="PPA42100.1"/>
    <property type="gene ID" value="WBGene00280469"/>
</dbReference>
<accession>A0A8R1Z243</accession>
<gene>
    <name evidence="1" type="primary">WBGene00280469</name>
</gene>
<dbReference type="PANTHER" id="PTHR21459">
    <property type="entry name" value="PROTEIN CBG08968"/>
    <property type="match status" value="1"/>
</dbReference>
<protein>
    <submittedName>
        <fullName evidence="1">Uncharacterized protein</fullName>
    </submittedName>
</protein>
<accession>A0A2A6C015</accession>